<organism evidence="9 10">
    <name type="scientific">Globisporangium ultimum (strain ATCC 200006 / CBS 805.95 / DAOM BR144)</name>
    <name type="common">Pythium ultimum</name>
    <dbReference type="NCBI Taxonomy" id="431595"/>
    <lineage>
        <taxon>Eukaryota</taxon>
        <taxon>Sar</taxon>
        <taxon>Stramenopiles</taxon>
        <taxon>Oomycota</taxon>
        <taxon>Peronosporomycetes</taxon>
        <taxon>Pythiales</taxon>
        <taxon>Pythiaceae</taxon>
        <taxon>Globisporangium</taxon>
    </lineage>
</organism>
<comment type="subcellular location">
    <subcellularLocation>
        <location evidence="1">Nucleus</location>
        <location evidence="1">Nucleolus</location>
    </subcellularLocation>
</comment>
<dbReference type="PANTHER" id="PTHR44215:SF1">
    <property type="entry name" value="WD REPEAT-CONTAINING PROTEIN 75"/>
    <property type="match status" value="1"/>
</dbReference>
<dbReference type="InParanoid" id="K3WS75"/>
<evidence type="ECO:0000256" key="1">
    <source>
        <dbReference type="ARBA" id="ARBA00004604"/>
    </source>
</evidence>
<evidence type="ECO:0000256" key="7">
    <source>
        <dbReference type="ARBA" id="ARBA00023242"/>
    </source>
</evidence>
<keyword evidence="5" id="KW-0677">Repeat</keyword>
<dbReference type="GO" id="GO:0032040">
    <property type="term" value="C:small-subunit processome"/>
    <property type="evidence" value="ECO:0007669"/>
    <property type="project" value="InterPro"/>
</dbReference>
<dbReference type="InterPro" id="IPR001680">
    <property type="entry name" value="WD40_rpt"/>
</dbReference>
<dbReference type="OMA" id="KEEEWHA"/>
<evidence type="ECO:0000313" key="9">
    <source>
        <dbReference type="EnsemblProtists" id="PYU1_T007819"/>
    </source>
</evidence>
<evidence type="ECO:0008006" key="11">
    <source>
        <dbReference type="Google" id="ProtNLM"/>
    </source>
</evidence>
<dbReference type="eggNOG" id="KOG1963">
    <property type="taxonomic scope" value="Eukaryota"/>
</dbReference>
<dbReference type="Gene3D" id="2.130.10.10">
    <property type="entry name" value="YVTN repeat-like/Quinoprotein amine dehydrogenase"/>
    <property type="match status" value="2"/>
</dbReference>
<dbReference type="InterPro" id="IPR019775">
    <property type="entry name" value="WD40_repeat_CS"/>
</dbReference>
<evidence type="ECO:0000256" key="2">
    <source>
        <dbReference type="ARBA" id="ARBA00022517"/>
    </source>
</evidence>
<dbReference type="PANTHER" id="PTHR44215">
    <property type="entry name" value="WD REPEAT-CONTAINING PROTEIN 75"/>
    <property type="match status" value="1"/>
</dbReference>
<reference evidence="9" key="3">
    <citation type="submission" date="2015-02" db="UniProtKB">
        <authorList>
            <consortium name="EnsemblProtists"/>
        </authorList>
    </citation>
    <scope>IDENTIFICATION</scope>
    <source>
        <strain evidence="9">DAOM BR144</strain>
    </source>
</reference>
<proteinExistence type="predicted"/>
<dbReference type="InterPro" id="IPR036322">
    <property type="entry name" value="WD40_repeat_dom_sf"/>
</dbReference>
<evidence type="ECO:0000256" key="4">
    <source>
        <dbReference type="ARBA" id="ARBA00022574"/>
    </source>
</evidence>
<dbReference type="PROSITE" id="PS50082">
    <property type="entry name" value="WD_REPEATS_2"/>
    <property type="match status" value="2"/>
</dbReference>
<keyword evidence="2" id="KW-0690">Ribosome biogenesis</keyword>
<protein>
    <recommendedName>
        <fullName evidence="11">Anaphase-promoting complex subunit 4 WD40 domain-containing protein</fullName>
    </recommendedName>
</protein>
<feature type="repeat" description="WD" evidence="8">
    <location>
        <begin position="293"/>
        <end position="334"/>
    </location>
</feature>
<dbReference type="InterPro" id="IPR053826">
    <property type="entry name" value="WDR75"/>
</dbReference>
<dbReference type="EnsemblProtists" id="PYU1_T007819">
    <property type="protein sequence ID" value="PYU1_T007819"/>
    <property type="gene ID" value="PYU1_G007803"/>
</dbReference>
<dbReference type="SMART" id="SM00320">
    <property type="entry name" value="WD40"/>
    <property type="match status" value="3"/>
</dbReference>
<dbReference type="Proteomes" id="UP000019132">
    <property type="component" value="Unassembled WGS sequence"/>
</dbReference>
<dbReference type="GO" id="GO:2000234">
    <property type="term" value="P:positive regulation of rRNA processing"/>
    <property type="evidence" value="ECO:0007669"/>
    <property type="project" value="TreeGrafter"/>
</dbReference>
<dbReference type="GO" id="GO:0045943">
    <property type="term" value="P:positive regulation of transcription by RNA polymerase I"/>
    <property type="evidence" value="ECO:0007669"/>
    <property type="project" value="InterPro"/>
</dbReference>
<name>K3WS75_GLOUD</name>
<dbReference type="HOGENOM" id="CLU_728813_0_0_1"/>
<dbReference type="EMBL" id="GL376617">
    <property type="status" value="NOT_ANNOTATED_CDS"/>
    <property type="molecule type" value="Genomic_DNA"/>
</dbReference>
<reference evidence="10" key="1">
    <citation type="journal article" date="2010" name="Genome Biol.">
        <title>Genome sequence of the necrotrophic plant pathogen Pythium ultimum reveals original pathogenicity mechanisms and effector repertoire.</title>
        <authorList>
            <person name="Levesque C.A."/>
            <person name="Brouwer H."/>
            <person name="Cano L."/>
            <person name="Hamilton J.P."/>
            <person name="Holt C."/>
            <person name="Huitema E."/>
            <person name="Raffaele S."/>
            <person name="Robideau G.P."/>
            <person name="Thines M."/>
            <person name="Win J."/>
            <person name="Zerillo M.M."/>
            <person name="Beakes G.W."/>
            <person name="Boore J.L."/>
            <person name="Busam D."/>
            <person name="Dumas B."/>
            <person name="Ferriera S."/>
            <person name="Fuerstenberg S.I."/>
            <person name="Gachon C.M."/>
            <person name="Gaulin E."/>
            <person name="Govers F."/>
            <person name="Grenville-Briggs L."/>
            <person name="Horner N."/>
            <person name="Hostetler J."/>
            <person name="Jiang R.H."/>
            <person name="Johnson J."/>
            <person name="Krajaejun T."/>
            <person name="Lin H."/>
            <person name="Meijer H.J."/>
            <person name="Moore B."/>
            <person name="Morris P."/>
            <person name="Phuntmart V."/>
            <person name="Puiu D."/>
            <person name="Shetty J."/>
            <person name="Stajich J.E."/>
            <person name="Tripathy S."/>
            <person name="Wawra S."/>
            <person name="van West P."/>
            <person name="Whitty B.R."/>
            <person name="Coutinho P.M."/>
            <person name="Henrissat B."/>
            <person name="Martin F."/>
            <person name="Thomas P.D."/>
            <person name="Tyler B.M."/>
            <person name="De Vries R.P."/>
            <person name="Kamoun S."/>
            <person name="Yandell M."/>
            <person name="Tisserat N."/>
            <person name="Buell C.R."/>
        </authorList>
    </citation>
    <scope>NUCLEOTIDE SEQUENCE</scope>
    <source>
        <strain evidence="10">DAOM:BR144</strain>
    </source>
</reference>
<reference evidence="10" key="2">
    <citation type="submission" date="2010-04" db="EMBL/GenBank/DDBJ databases">
        <authorList>
            <person name="Buell R."/>
            <person name="Hamilton J."/>
            <person name="Hostetler J."/>
        </authorList>
    </citation>
    <scope>NUCLEOTIDE SEQUENCE [LARGE SCALE GENOMIC DNA]</scope>
    <source>
        <strain evidence="10">DAOM:BR144</strain>
    </source>
</reference>
<accession>K3WS75</accession>
<dbReference type="AlphaFoldDB" id="K3WS75"/>
<evidence type="ECO:0000313" key="10">
    <source>
        <dbReference type="Proteomes" id="UP000019132"/>
    </source>
</evidence>
<dbReference type="Pfam" id="PF23869">
    <property type="entry name" value="Beta-prop_WDR75_1st"/>
    <property type="match status" value="1"/>
</dbReference>
<dbReference type="InterPro" id="IPR015943">
    <property type="entry name" value="WD40/YVTN_repeat-like_dom_sf"/>
</dbReference>
<dbReference type="VEuPathDB" id="FungiDB:PYU1_G007803"/>
<keyword evidence="7" id="KW-0539">Nucleus</keyword>
<evidence type="ECO:0000256" key="5">
    <source>
        <dbReference type="ARBA" id="ARBA00022737"/>
    </source>
</evidence>
<feature type="repeat" description="WD" evidence="8">
    <location>
        <begin position="90"/>
        <end position="132"/>
    </location>
</feature>
<dbReference type="PROSITE" id="PS00678">
    <property type="entry name" value="WD_REPEATS_1"/>
    <property type="match status" value="1"/>
</dbReference>
<keyword evidence="10" id="KW-1185">Reference proteome</keyword>
<dbReference type="STRING" id="431595.K3WS75"/>
<keyword evidence="6" id="KW-0804">Transcription</keyword>
<evidence type="ECO:0000256" key="8">
    <source>
        <dbReference type="PROSITE-ProRule" id="PRU00221"/>
    </source>
</evidence>
<dbReference type="SUPFAM" id="SSF50978">
    <property type="entry name" value="WD40 repeat-like"/>
    <property type="match status" value="1"/>
</dbReference>
<evidence type="ECO:0000256" key="6">
    <source>
        <dbReference type="ARBA" id="ARBA00023163"/>
    </source>
</evidence>
<dbReference type="GO" id="GO:0003723">
    <property type="term" value="F:RNA binding"/>
    <property type="evidence" value="ECO:0007669"/>
    <property type="project" value="InterPro"/>
</dbReference>
<evidence type="ECO:0000256" key="3">
    <source>
        <dbReference type="ARBA" id="ARBA00022552"/>
    </source>
</evidence>
<keyword evidence="3" id="KW-0698">rRNA processing</keyword>
<dbReference type="GO" id="GO:0006364">
    <property type="term" value="P:rRNA processing"/>
    <property type="evidence" value="ECO:0007669"/>
    <property type="project" value="UniProtKB-KW"/>
</dbReference>
<sequence length="380" mass="41736">MMHLAPELLTPRRTAARGADAVNTATLTYSTDGKYLFQREAHVIRVLNTKNGQLLHECIRSEAQPLGAIAGDAKAAQENKTSDSTAAAVRNGDRQQVTALALHPHNALQLIASYEDGKVLVWDFSEEKILQEFDAKASILWMESSSVSPSMLMMVVTPEDSTVAASKWSLIEFNMKKKRRGRTLLEQSKLTFKSASMGSYKDSNDAAATTSDDRFNGDYVVIVAGARMFGVRVQREQDGSVGMGRPFTTQKYTHLRDVTCVAVHPSAAEFVIGDSLGQLYRHHGQGAATTSKMHWHAHAVKCVTYSSDGNFLVSGGEECVFVSWHIESGRRSYLPRRSASLSAIATRADGAGYAIALEDHVLFQYNHITKEEEWHALGLA</sequence>
<keyword evidence="4 8" id="KW-0853">WD repeat</keyword>